<keyword evidence="9" id="KW-1185">Reference proteome</keyword>
<keyword evidence="5" id="KW-0539">Nucleus</keyword>
<evidence type="ECO:0000256" key="6">
    <source>
        <dbReference type="SAM" id="MobiDB-lite"/>
    </source>
</evidence>
<comment type="subcellular location">
    <subcellularLocation>
        <location evidence="1">Nucleus</location>
    </subcellularLocation>
</comment>
<dbReference type="SMART" id="SM00338">
    <property type="entry name" value="BRLZ"/>
    <property type="match status" value="1"/>
</dbReference>
<dbReference type="OrthoDB" id="551672at2759"/>
<evidence type="ECO:0000256" key="2">
    <source>
        <dbReference type="ARBA" id="ARBA00023015"/>
    </source>
</evidence>
<comment type="caution">
    <text evidence="8">The sequence shown here is derived from an EMBL/GenBank/DDBJ whole genome shotgun (WGS) entry which is preliminary data.</text>
</comment>
<proteinExistence type="predicted"/>
<name>A0A0K9NXP1_ZOSMR</name>
<dbReference type="Pfam" id="PF00170">
    <property type="entry name" value="bZIP_1"/>
    <property type="match status" value="1"/>
</dbReference>
<dbReference type="AlphaFoldDB" id="A0A0K9NXP1"/>
<accession>A0A0K9NXP1</accession>
<dbReference type="PROSITE" id="PS51257">
    <property type="entry name" value="PROKAR_LIPOPROTEIN"/>
    <property type="match status" value="1"/>
</dbReference>
<dbReference type="PROSITE" id="PS50217">
    <property type="entry name" value="BZIP"/>
    <property type="match status" value="1"/>
</dbReference>
<dbReference type="OMA" id="HCQLERI"/>
<dbReference type="InterPro" id="IPR045314">
    <property type="entry name" value="bZIP_plant_GBF1"/>
</dbReference>
<evidence type="ECO:0000256" key="5">
    <source>
        <dbReference type="ARBA" id="ARBA00023242"/>
    </source>
</evidence>
<evidence type="ECO:0000256" key="4">
    <source>
        <dbReference type="ARBA" id="ARBA00023163"/>
    </source>
</evidence>
<dbReference type="GO" id="GO:0005634">
    <property type="term" value="C:nucleus"/>
    <property type="evidence" value="ECO:0000318"/>
    <property type="project" value="GO_Central"/>
</dbReference>
<dbReference type="EMBL" id="LFYR01001488">
    <property type="protein sequence ID" value="KMZ61458.1"/>
    <property type="molecule type" value="Genomic_DNA"/>
</dbReference>
<evidence type="ECO:0000313" key="8">
    <source>
        <dbReference type="EMBL" id="KMZ61458.1"/>
    </source>
</evidence>
<dbReference type="Proteomes" id="UP000036987">
    <property type="component" value="Unassembled WGS sequence"/>
</dbReference>
<protein>
    <submittedName>
        <fullName evidence="8">Ocs element-binding factor 1</fullName>
    </submittedName>
</protein>
<keyword evidence="4" id="KW-0804">Transcription</keyword>
<dbReference type="PANTHER" id="PTHR45764">
    <property type="entry name" value="BZIP TRANSCRIPTION FACTOR 44"/>
    <property type="match status" value="1"/>
</dbReference>
<dbReference type="GO" id="GO:0046982">
    <property type="term" value="F:protein heterodimerization activity"/>
    <property type="evidence" value="ECO:0007669"/>
    <property type="project" value="UniProtKB-ARBA"/>
</dbReference>
<sequence length="141" mass="16416">MLMGYKPHCQLERIFSSPSATTGGSCSDGERRKRRMTSNRESARRSRMRKQKHVEELEGVVVRLELENREVVKRIGTANQYSLLFNQENHRLRLEQLHLRQRLADVQGILAFQQELHLDLSMVCSGKDTMNLNGFEQTLFI</sequence>
<organism evidence="8 9">
    <name type="scientific">Zostera marina</name>
    <name type="common">Eelgrass</name>
    <dbReference type="NCBI Taxonomy" id="29655"/>
    <lineage>
        <taxon>Eukaryota</taxon>
        <taxon>Viridiplantae</taxon>
        <taxon>Streptophyta</taxon>
        <taxon>Embryophyta</taxon>
        <taxon>Tracheophyta</taxon>
        <taxon>Spermatophyta</taxon>
        <taxon>Magnoliopsida</taxon>
        <taxon>Liliopsida</taxon>
        <taxon>Zosteraceae</taxon>
        <taxon>Zostera</taxon>
    </lineage>
</organism>
<evidence type="ECO:0000259" key="7">
    <source>
        <dbReference type="PROSITE" id="PS50217"/>
    </source>
</evidence>
<dbReference type="FunFam" id="1.20.5.170:FF:000020">
    <property type="entry name" value="BZIP transcription factor"/>
    <property type="match status" value="1"/>
</dbReference>
<dbReference type="InterPro" id="IPR046347">
    <property type="entry name" value="bZIP_sf"/>
</dbReference>
<dbReference type="InterPro" id="IPR004827">
    <property type="entry name" value="bZIP"/>
</dbReference>
<keyword evidence="3" id="KW-0238">DNA-binding</keyword>
<dbReference type="GO" id="GO:0045893">
    <property type="term" value="P:positive regulation of DNA-templated transcription"/>
    <property type="evidence" value="ECO:0000318"/>
    <property type="project" value="GO_Central"/>
</dbReference>
<dbReference type="CDD" id="cd14702">
    <property type="entry name" value="bZIP_plant_GBF1"/>
    <property type="match status" value="1"/>
</dbReference>
<dbReference type="PANTHER" id="PTHR45764:SF21">
    <property type="entry name" value="OS03G0770000 PROTEIN"/>
    <property type="match status" value="1"/>
</dbReference>
<feature type="domain" description="BZIP" evidence="7">
    <location>
        <begin position="29"/>
        <end position="75"/>
    </location>
</feature>
<evidence type="ECO:0000256" key="1">
    <source>
        <dbReference type="ARBA" id="ARBA00004123"/>
    </source>
</evidence>
<feature type="compositionally biased region" description="Polar residues" evidence="6">
    <location>
        <begin position="16"/>
        <end position="25"/>
    </location>
</feature>
<dbReference type="Gene3D" id="1.20.5.170">
    <property type="match status" value="1"/>
</dbReference>
<dbReference type="GO" id="GO:0003700">
    <property type="term" value="F:DNA-binding transcription factor activity"/>
    <property type="evidence" value="ECO:0000318"/>
    <property type="project" value="GO_Central"/>
</dbReference>
<dbReference type="SUPFAM" id="SSF57959">
    <property type="entry name" value="Leucine zipper domain"/>
    <property type="match status" value="1"/>
</dbReference>
<reference evidence="9" key="1">
    <citation type="journal article" date="2016" name="Nature">
        <title>The genome of the seagrass Zostera marina reveals angiosperm adaptation to the sea.</title>
        <authorList>
            <person name="Olsen J.L."/>
            <person name="Rouze P."/>
            <person name="Verhelst B."/>
            <person name="Lin Y.-C."/>
            <person name="Bayer T."/>
            <person name="Collen J."/>
            <person name="Dattolo E."/>
            <person name="De Paoli E."/>
            <person name="Dittami S."/>
            <person name="Maumus F."/>
            <person name="Michel G."/>
            <person name="Kersting A."/>
            <person name="Lauritano C."/>
            <person name="Lohaus R."/>
            <person name="Toepel M."/>
            <person name="Tonon T."/>
            <person name="Vanneste K."/>
            <person name="Amirebrahimi M."/>
            <person name="Brakel J."/>
            <person name="Bostroem C."/>
            <person name="Chovatia M."/>
            <person name="Grimwood J."/>
            <person name="Jenkins J.W."/>
            <person name="Jueterbock A."/>
            <person name="Mraz A."/>
            <person name="Stam W.T."/>
            <person name="Tice H."/>
            <person name="Bornberg-Bauer E."/>
            <person name="Green P.J."/>
            <person name="Pearson G.A."/>
            <person name="Procaccini G."/>
            <person name="Duarte C.M."/>
            <person name="Schmutz J."/>
            <person name="Reusch T.B.H."/>
            <person name="Van de Peer Y."/>
        </authorList>
    </citation>
    <scope>NUCLEOTIDE SEQUENCE [LARGE SCALE GENOMIC DNA]</scope>
    <source>
        <strain evidence="9">cv. Finnish</strain>
    </source>
</reference>
<gene>
    <name evidence="8" type="ORF">ZOSMA_52G01090</name>
</gene>
<evidence type="ECO:0000256" key="3">
    <source>
        <dbReference type="ARBA" id="ARBA00023125"/>
    </source>
</evidence>
<evidence type="ECO:0000313" key="9">
    <source>
        <dbReference type="Proteomes" id="UP000036987"/>
    </source>
</evidence>
<dbReference type="GO" id="GO:0000976">
    <property type="term" value="F:transcription cis-regulatory region binding"/>
    <property type="evidence" value="ECO:0000318"/>
    <property type="project" value="GO_Central"/>
</dbReference>
<dbReference type="PROSITE" id="PS00036">
    <property type="entry name" value="BZIP_BASIC"/>
    <property type="match status" value="1"/>
</dbReference>
<keyword evidence="2" id="KW-0805">Transcription regulation</keyword>
<feature type="region of interest" description="Disordered" evidence="6">
    <location>
        <begin position="16"/>
        <end position="52"/>
    </location>
</feature>